<dbReference type="Pfam" id="PF01565">
    <property type="entry name" value="FAD_binding_4"/>
    <property type="match status" value="1"/>
</dbReference>
<dbReference type="PROSITE" id="PS51387">
    <property type="entry name" value="FAD_PCMH"/>
    <property type="match status" value="1"/>
</dbReference>
<dbReference type="PANTHER" id="PTHR42973:SF53">
    <property type="entry name" value="FAD-BINDING PCMH-TYPE DOMAIN-CONTAINING PROTEIN-RELATED"/>
    <property type="match status" value="1"/>
</dbReference>
<dbReference type="PANTHER" id="PTHR42973">
    <property type="entry name" value="BINDING OXIDOREDUCTASE, PUTATIVE (AFU_ORTHOLOGUE AFUA_1G17690)-RELATED"/>
    <property type="match status" value="1"/>
</dbReference>
<name>A0AAI8V3V4_9PEZI</name>
<feature type="domain" description="FAD-binding PCMH-type" evidence="5">
    <location>
        <begin position="45"/>
        <end position="216"/>
    </location>
</feature>
<evidence type="ECO:0000313" key="6">
    <source>
        <dbReference type="EMBL" id="CAJ2500423.1"/>
    </source>
</evidence>
<dbReference type="SUPFAM" id="SSF56176">
    <property type="entry name" value="FAD-binding/transporter-associated domain-like"/>
    <property type="match status" value="1"/>
</dbReference>
<proteinExistence type="inferred from homology"/>
<gene>
    <name evidence="6" type="ORF">KHLLAP_LOCUS891</name>
</gene>
<comment type="caution">
    <text evidence="6">The sequence shown here is derived from an EMBL/GenBank/DDBJ whole genome shotgun (WGS) entry which is preliminary data.</text>
</comment>
<dbReference type="EMBL" id="CAUWAG010000003">
    <property type="protein sequence ID" value="CAJ2500423.1"/>
    <property type="molecule type" value="Genomic_DNA"/>
</dbReference>
<evidence type="ECO:0000313" key="7">
    <source>
        <dbReference type="Proteomes" id="UP001295740"/>
    </source>
</evidence>
<dbReference type="InterPro" id="IPR036318">
    <property type="entry name" value="FAD-bd_PCMH-like_sf"/>
</dbReference>
<evidence type="ECO:0000256" key="2">
    <source>
        <dbReference type="ARBA" id="ARBA00022630"/>
    </source>
</evidence>
<dbReference type="InterPro" id="IPR050416">
    <property type="entry name" value="FAD-linked_Oxidoreductase"/>
</dbReference>
<keyword evidence="3" id="KW-0274">FAD</keyword>
<dbReference type="InterPro" id="IPR016166">
    <property type="entry name" value="FAD-bd_PCMH"/>
</dbReference>
<dbReference type="GO" id="GO:0071949">
    <property type="term" value="F:FAD binding"/>
    <property type="evidence" value="ECO:0007669"/>
    <property type="project" value="InterPro"/>
</dbReference>
<reference evidence="6" key="1">
    <citation type="submission" date="2023-10" db="EMBL/GenBank/DDBJ databases">
        <authorList>
            <person name="Hackl T."/>
        </authorList>
    </citation>
    <scope>NUCLEOTIDE SEQUENCE</scope>
</reference>
<dbReference type="InterPro" id="IPR006094">
    <property type="entry name" value="Oxid_FAD_bind_N"/>
</dbReference>
<dbReference type="AlphaFoldDB" id="A0AAI8V3V4"/>
<evidence type="ECO:0000259" key="5">
    <source>
        <dbReference type="PROSITE" id="PS51387"/>
    </source>
</evidence>
<comment type="similarity">
    <text evidence="1">Belongs to the oxygen-dependent FAD-linked oxidoreductase family.</text>
</comment>
<organism evidence="6 7">
    <name type="scientific">Anthostomella pinea</name>
    <dbReference type="NCBI Taxonomy" id="933095"/>
    <lineage>
        <taxon>Eukaryota</taxon>
        <taxon>Fungi</taxon>
        <taxon>Dikarya</taxon>
        <taxon>Ascomycota</taxon>
        <taxon>Pezizomycotina</taxon>
        <taxon>Sordariomycetes</taxon>
        <taxon>Xylariomycetidae</taxon>
        <taxon>Xylariales</taxon>
        <taxon>Xylariaceae</taxon>
        <taxon>Anthostomella</taxon>
    </lineage>
</organism>
<dbReference type="Gene3D" id="3.30.465.10">
    <property type="match status" value="1"/>
</dbReference>
<dbReference type="GO" id="GO:0016491">
    <property type="term" value="F:oxidoreductase activity"/>
    <property type="evidence" value="ECO:0007669"/>
    <property type="project" value="UniProtKB-KW"/>
</dbReference>
<accession>A0AAI8V3V4</accession>
<keyword evidence="7" id="KW-1185">Reference proteome</keyword>
<evidence type="ECO:0000256" key="3">
    <source>
        <dbReference type="ARBA" id="ARBA00022827"/>
    </source>
</evidence>
<dbReference type="Proteomes" id="UP001295740">
    <property type="component" value="Unassembled WGS sequence"/>
</dbReference>
<protein>
    <submittedName>
        <fullName evidence="6">Uu.00g032760.m01.CDS01</fullName>
    </submittedName>
</protein>
<keyword evidence="4" id="KW-0560">Oxidoreductase</keyword>
<evidence type="ECO:0000256" key="1">
    <source>
        <dbReference type="ARBA" id="ARBA00005466"/>
    </source>
</evidence>
<keyword evidence="2" id="KW-0285">Flavoprotein</keyword>
<evidence type="ECO:0000256" key="4">
    <source>
        <dbReference type="ARBA" id="ARBA00023002"/>
    </source>
</evidence>
<dbReference type="InterPro" id="IPR016169">
    <property type="entry name" value="FAD-bd_PCMH_sub2"/>
</dbReference>
<sequence>MLRTAELANIAFCQALSQTHLGDKVYYPHTAVYDERLESYWSVSAALQPWCMVLPSTAEDVSLTIKALTEHQCPFGIRSGGHGTSALSNSVQDGVTIDFGHMNATTYDPETKIASIQPGGYWGPVYETLAPYGVTVTGARDSTVGVGGFITGGGNSFHSATNGFACDNVKNFEVVLADGRIVNANSDENADLWLALKGCSGNLGLVTRFDMYTIDYADPTVPEIFGGIVSYDVSATDAVIHAYVAFADNVASDEDSSSIIWWAYNRELGGMSIAGCLDNAANEPNAPAFDGFLSIPGIKSNTMRSASMFNITSDFAMGEGVRNIWMTSTYKNDPCILHFAAATHEEMVHRIEAVVSPDSGLGTVLQFQPITHSMVRHAAENGGNMMGLEDRIAGGTGAMLLIYVAVKSAEEEALALPLVQELQDAIDEYAASVDANWNWRYLNYAHGNQDPVAMFGAEPVAKLRAASAKYDPEGVFQKLRQSGFKIPPGREDEL</sequence>